<dbReference type="Proteomes" id="UP001157006">
    <property type="component" value="Chromosome 6"/>
</dbReference>
<dbReference type="PANTHER" id="PTHR13844">
    <property type="entry name" value="SWI/SNF-RELATED MATRIX-ASSOCIATED ACTIN-DEPENDENT REGULATOR OF CHROMATIN SUBFAMILY D"/>
    <property type="match status" value="1"/>
</dbReference>
<dbReference type="SMART" id="SM00151">
    <property type="entry name" value="SWIB"/>
    <property type="match status" value="1"/>
</dbReference>
<evidence type="ECO:0000256" key="1">
    <source>
        <dbReference type="SAM" id="MobiDB-lite"/>
    </source>
</evidence>
<accession>A0AAV1B5E9</accession>
<feature type="compositionally biased region" description="Basic and acidic residues" evidence="1">
    <location>
        <begin position="33"/>
        <end position="47"/>
    </location>
</feature>
<dbReference type="InterPro" id="IPR036885">
    <property type="entry name" value="SWIB_MDM2_dom_sf"/>
</dbReference>
<evidence type="ECO:0000313" key="3">
    <source>
        <dbReference type="EMBL" id="CAI8617884.1"/>
    </source>
</evidence>
<organism evidence="3 4">
    <name type="scientific">Vicia faba</name>
    <name type="common">Broad bean</name>
    <name type="synonym">Faba vulgaris</name>
    <dbReference type="NCBI Taxonomy" id="3906"/>
    <lineage>
        <taxon>Eukaryota</taxon>
        <taxon>Viridiplantae</taxon>
        <taxon>Streptophyta</taxon>
        <taxon>Embryophyta</taxon>
        <taxon>Tracheophyta</taxon>
        <taxon>Spermatophyta</taxon>
        <taxon>Magnoliopsida</taxon>
        <taxon>eudicotyledons</taxon>
        <taxon>Gunneridae</taxon>
        <taxon>Pentapetalae</taxon>
        <taxon>rosids</taxon>
        <taxon>fabids</taxon>
        <taxon>Fabales</taxon>
        <taxon>Fabaceae</taxon>
        <taxon>Papilionoideae</taxon>
        <taxon>50 kb inversion clade</taxon>
        <taxon>NPAAA clade</taxon>
        <taxon>Hologalegina</taxon>
        <taxon>IRL clade</taxon>
        <taxon>Fabeae</taxon>
        <taxon>Vicia</taxon>
    </lineage>
</organism>
<dbReference type="Gene3D" id="1.10.245.10">
    <property type="entry name" value="SWIB/MDM2 domain"/>
    <property type="match status" value="1"/>
</dbReference>
<sequence>MHPPSKRSRSEIKNPPPPMPISDPESKISQYELSREERIRENRERMGKLGIPDISHSLKLITTPPSRRTPSNPKSLLPRNPSSPSRRSSRLQNIAPVFVVGLGEDVKRSNKSGDEVVKRKGGGGFLLPLQLSDALAKFFGESELSRIEVVKRMWDYIKGNNLQDPSKRRQILCDEKLKELFGIDSFDGFTVSKLLVPHFIKK</sequence>
<dbReference type="InterPro" id="IPR003121">
    <property type="entry name" value="SWIB_MDM2_domain"/>
</dbReference>
<dbReference type="Pfam" id="PF02201">
    <property type="entry name" value="SWIB"/>
    <property type="match status" value="1"/>
</dbReference>
<feature type="domain" description="SWIB" evidence="2">
    <location>
        <begin position="125"/>
        <end position="202"/>
    </location>
</feature>
<feature type="region of interest" description="Disordered" evidence="1">
    <location>
        <begin position="1"/>
        <end position="90"/>
    </location>
</feature>
<evidence type="ECO:0000313" key="4">
    <source>
        <dbReference type="Proteomes" id="UP001157006"/>
    </source>
</evidence>
<dbReference type="InterPro" id="IPR019835">
    <property type="entry name" value="SWIB_domain"/>
</dbReference>
<keyword evidence="4" id="KW-1185">Reference proteome</keyword>
<reference evidence="3 4" key="1">
    <citation type="submission" date="2023-01" db="EMBL/GenBank/DDBJ databases">
        <authorList>
            <person name="Kreplak J."/>
        </authorList>
    </citation>
    <scope>NUCLEOTIDE SEQUENCE [LARGE SCALE GENOMIC DNA]</scope>
</reference>
<dbReference type="EMBL" id="OX451741">
    <property type="protein sequence ID" value="CAI8617884.1"/>
    <property type="molecule type" value="Genomic_DNA"/>
</dbReference>
<proteinExistence type="predicted"/>
<feature type="compositionally biased region" description="Low complexity" evidence="1">
    <location>
        <begin position="62"/>
        <end position="86"/>
    </location>
</feature>
<dbReference type="AlphaFoldDB" id="A0AAV1B5E9"/>
<dbReference type="SUPFAM" id="SSF47592">
    <property type="entry name" value="SWIB/MDM2 domain"/>
    <property type="match status" value="1"/>
</dbReference>
<name>A0AAV1B5E9_VICFA</name>
<protein>
    <recommendedName>
        <fullName evidence="2">SWIB domain-containing protein</fullName>
    </recommendedName>
</protein>
<evidence type="ECO:0000259" key="2">
    <source>
        <dbReference type="SMART" id="SM00151"/>
    </source>
</evidence>
<gene>
    <name evidence="3" type="ORF">VFH_VI097200</name>
</gene>
<dbReference type="CDD" id="cd10567">
    <property type="entry name" value="SWIB-MDM2_like"/>
    <property type="match status" value="1"/>
</dbReference>